<evidence type="ECO:0000313" key="3">
    <source>
        <dbReference type="Proteomes" id="UP001195483"/>
    </source>
</evidence>
<feature type="chain" id="PRO_5042169853" evidence="1">
    <location>
        <begin position="24"/>
        <end position="215"/>
    </location>
</feature>
<evidence type="ECO:0000313" key="2">
    <source>
        <dbReference type="EMBL" id="KAK3602479.1"/>
    </source>
</evidence>
<name>A0AAE0T339_9BIVA</name>
<dbReference type="EMBL" id="JAEAOA010001356">
    <property type="protein sequence ID" value="KAK3602479.1"/>
    <property type="molecule type" value="Genomic_DNA"/>
</dbReference>
<protein>
    <submittedName>
        <fullName evidence="2">Uncharacterized protein</fullName>
    </submittedName>
</protein>
<reference evidence="2" key="2">
    <citation type="journal article" date="2021" name="Genome Biol. Evol.">
        <title>Developing a high-quality reference genome for a parasitic bivalve with doubly uniparental inheritance (Bivalvia: Unionida).</title>
        <authorList>
            <person name="Smith C.H."/>
        </authorList>
    </citation>
    <scope>NUCLEOTIDE SEQUENCE</scope>
    <source>
        <strain evidence="2">CHS0354</strain>
        <tissue evidence="2">Mantle</tissue>
    </source>
</reference>
<proteinExistence type="predicted"/>
<organism evidence="2 3">
    <name type="scientific">Potamilus streckersoni</name>
    <dbReference type="NCBI Taxonomy" id="2493646"/>
    <lineage>
        <taxon>Eukaryota</taxon>
        <taxon>Metazoa</taxon>
        <taxon>Spiralia</taxon>
        <taxon>Lophotrochozoa</taxon>
        <taxon>Mollusca</taxon>
        <taxon>Bivalvia</taxon>
        <taxon>Autobranchia</taxon>
        <taxon>Heteroconchia</taxon>
        <taxon>Palaeoheterodonta</taxon>
        <taxon>Unionida</taxon>
        <taxon>Unionoidea</taxon>
        <taxon>Unionidae</taxon>
        <taxon>Ambleminae</taxon>
        <taxon>Lampsilini</taxon>
        <taxon>Potamilus</taxon>
    </lineage>
</organism>
<comment type="caution">
    <text evidence="2">The sequence shown here is derived from an EMBL/GenBank/DDBJ whole genome shotgun (WGS) entry which is preliminary data.</text>
</comment>
<reference evidence="2" key="3">
    <citation type="submission" date="2023-05" db="EMBL/GenBank/DDBJ databases">
        <authorList>
            <person name="Smith C.H."/>
        </authorList>
    </citation>
    <scope>NUCLEOTIDE SEQUENCE</scope>
    <source>
        <strain evidence="2">CHS0354</strain>
        <tissue evidence="2">Mantle</tissue>
    </source>
</reference>
<keyword evidence="3" id="KW-1185">Reference proteome</keyword>
<gene>
    <name evidence="2" type="ORF">CHS0354_022345</name>
</gene>
<accession>A0AAE0T339</accession>
<dbReference type="Proteomes" id="UP001195483">
    <property type="component" value="Unassembled WGS sequence"/>
</dbReference>
<evidence type="ECO:0000256" key="1">
    <source>
        <dbReference type="SAM" id="SignalP"/>
    </source>
</evidence>
<keyword evidence="1" id="KW-0732">Signal</keyword>
<sequence length="215" mass="23853">MAKITTLLKASILGFAVMPLVTCVCDHTTLKKCVDTFVNAGGEVWMQQGYVAMMQIYCRSDVQPAILCILRESPDCVEDKPNFISSLTNVLKLVKTEDLQEICDVISKIPRDAMNCLNKTLNFNNKKLYQCISASMNITNSETQTGTSYLCSMSRSTQKCQQNAIESNCPNNKNVLLNLNQLMNKLSGCSDTNSSTRKTSVTTILLMTCFAILKM</sequence>
<dbReference type="AlphaFoldDB" id="A0AAE0T339"/>
<reference evidence="2" key="1">
    <citation type="journal article" date="2021" name="Genome Biol. Evol.">
        <title>A High-Quality Reference Genome for a Parasitic Bivalve with Doubly Uniparental Inheritance (Bivalvia: Unionida).</title>
        <authorList>
            <person name="Smith C.H."/>
        </authorList>
    </citation>
    <scope>NUCLEOTIDE SEQUENCE</scope>
    <source>
        <strain evidence="2">CHS0354</strain>
    </source>
</reference>
<feature type="signal peptide" evidence="1">
    <location>
        <begin position="1"/>
        <end position="23"/>
    </location>
</feature>